<proteinExistence type="predicted"/>
<dbReference type="EMBL" id="BKCJ010004968">
    <property type="protein sequence ID" value="GEU64119.1"/>
    <property type="molecule type" value="Genomic_DNA"/>
</dbReference>
<comment type="caution">
    <text evidence="2">The sequence shown here is derived from an EMBL/GenBank/DDBJ whole genome shotgun (WGS) entry which is preliminary data.</text>
</comment>
<feature type="region of interest" description="Disordered" evidence="1">
    <location>
        <begin position="1"/>
        <end position="46"/>
    </location>
</feature>
<protein>
    <submittedName>
        <fullName evidence="2">Uncharacterized protein</fullName>
    </submittedName>
</protein>
<evidence type="ECO:0000256" key="1">
    <source>
        <dbReference type="SAM" id="MobiDB-lite"/>
    </source>
</evidence>
<gene>
    <name evidence="2" type="ORF">Tci_036097</name>
</gene>
<organism evidence="2">
    <name type="scientific">Tanacetum cinerariifolium</name>
    <name type="common">Dalmatian daisy</name>
    <name type="synonym">Chrysanthemum cinerariifolium</name>
    <dbReference type="NCBI Taxonomy" id="118510"/>
    <lineage>
        <taxon>Eukaryota</taxon>
        <taxon>Viridiplantae</taxon>
        <taxon>Streptophyta</taxon>
        <taxon>Embryophyta</taxon>
        <taxon>Tracheophyta</taxon>
        <taxon>Spermatophyta</taxon>
        <taxon>Magnoliopsida</taxon>
        <taxon>eudicotyledons</taxon>
        <taxon>Gunneridae</taxon>
        <taxon>Pentapetalae</taxon>
        <taxon>asterids</taxon>
        <taxon>campanulids</taxon>
        <taxon>Asterales</taxon>
        <taxon>Asteraceae</taxon>
        <taxon>Asteroideae</taxon>
        <taxon>Anthemideae</taxon>
        <taxon>Anthemidinae</taxon>
        <taxon>Tanacetum</taxon>
    </lineage>
</organism>
<feature type="compositionally biased region" description="Polar residues" evidence="1">
    <location>
        <begin position="1"/>
        <end position="30"/>
    </location>
</feature>
<sequence>MKPLSSPNITQPPDVTYHNRMTSPTTTGCRHTTGYHHFPRTNAPPFHRKSLTTENIIPAGNCSLAGNNISSENSHSCAGKCHNVAEKPADASDLPKKVVVD</sequence>
<name>A0A6L2LSJ0_TANCI</name>
<accession>A0A6L2LSJ0</accession>
<evidence type="ECO:0000313" key="2">
    <source>
        <dbReference type="EMBL" id="GEU64119.1"/>
    </source>
</evidence>
<reference evidence="2" key="1">
    <citation type="journal article" date="2019" name="Sci. Rep.">
        <title>Draft genome of Tanacetum cinerariifolium, the natural source of mosquito coil.</title>
        <authorList>
            <person name="Yamashiro T."/>
            <person name="Shiraishi A."/>
            <person name="Satake H."/>
            <person name="Nakayama K."/>
        </authorList>
    </citation>
    <scope>NUCLEOTIDE SEQUENCE</scope>
</reference>
<dbReference type="AlphaFoldDB" id="A0A6L2LSJ0"/>